<dbReference type="EMBL" id="FNLO01000003">
    <property type="protein sequence ID" value="SDV47822.1"/>
    <property type="molecule type" value="Genomic_DNA"/>
</dbReference>
<proteinExistence type="predicted"/>
<gene>
    <name evidence="1" type="ORF">SAMN05216551_103324</name>
</gene>
<reference evidence="2" key="1">
    <citation type="submission" date="2016-09" db="EMBL/GenBank/DDBJ databases">
        <authorList>
            <person name="Varghese N."/>
            <person name="Submissions S."/>
        </authorList>
    </citation>
    <scope>NUCLEOTIDE SEQUENCE [LARGE SCALE GENOMIC DNA]</scope>
    <source>
        <strain evidence="2">JS23</strain>
    </source>
</reference>
<protein>
    <submittedName>
        <fullName evidence="1">Uncharacterized protein</fullName>
    </submittedName>
</protein>
<dbReference type="InterPro" id="IPR029044">
    <property type="entry name" value="Nucleotide-diphossugar_trans"/>
</dbReference>
<dbReference type="SUPFAM" id="SSF53756">
    <property type="entry name" value="UDP-Glycosyltransferase/glycogen phosphorylase"/>
    <property type="match status" value="1"/>
</dbReference>
<dbReference type="Proteomes" id="UP000243719">
    <property type="component" value="Unassembled WGS sequence"/>
</dbReference>
<dbReference type="Gene3D" id="3.40.50.2000">
    <property type="entry name" value="Glycogen Phosphorylase B"/>
    <property type="match status" value="1"/>
</dbReference>
<organism evidence="1 2">
    <name type="scientific">Chitinasiproducens palmae</name>
    <dbReference type="NCBI Taxonomy" id="1770053"/>
    <lineage>
        <taxon>Bacteria</taxon>
        <taxon>Pseudomonadati</taxon>
        <taxon>Pseudomonadota</taxon>
        <taxon>Betaproteobacteria</taxon>
        <taxon>Burkholderiales</taxon>
        <taxon>Burkholderiaceae</taxon>
        <taxon>Chitinasiproducens</taxon>
    </lineage>
</organism>
<dbReference type="STRING" id="1770053.SAMN05216551_103324"/>
<evidence type="ECO:0000313" key="1">
    <source>
        <dbReference type="EMBL" id="SDV47822.1"/>
    </source>
</evidence>
<evidence type="ECO:0000313" key="2">
    <source>
        <dbReference type="Proteomes" id="UP000243719"/>
    </source>
</evidence>
<name>A0A1H2PMJ5_9BURK</name>
<dbReference type="AlphaFoldDB" id="A0A1H2PMJ5"/>
<sequence length="655" mass="71584">MRQFAGRAKRWLARRSPALAATFDRAERLATASQRRMQRRALDTAIRDARTAYDQARPADAAAVQALAARSAVVVVSAAPFENLDRLVDALKQERVTLRELVIVDATPEVPQGVAIRDRLRAWRFVLPLTRLIVHAYDRQELRFADAVEQGLAATDADHVWIAGRHFVPLAGCFEYLLKACVREQDDAVIVAVGVDPHFGVRATALDPATLQPSVSQQLSAVSDLPFDLAAAPVTRESGPLLRATNGFPDSLFGGARRLLVDERGHVFDRRFVTNLAVPDMALRLHERGVNVQIAHTAAARSLRVGSSDAAAPWAALHDWRWLVDKRAGSVADPDRIELVCPFHRGDVMIAIQVAQLVASQGRRIRLHVAESLRSWVAQFAPAFEVATVPVPIVAAEETWSQLMVSYRYVAQRPDASPWLARCHPSQSLSDTGCNLVEFMLQEVGLPRDARLPNALPTVTQTERDVADAIFARFAGPVVFVHPLGGWRLKSLPEALLADVAHRVHAAGMALVQIGGASDARSPHCDDAILENFKPAQWREILERGTALLGVDSWSAHFGAILDIPQVCFYGSTHPHHVSSKRWFAHQSSVCLDMGPIVNCSPCNSLHCLAFPGRADCTGYALDVPAIESFLAAARTGRAGRPGLARGELSHEIDP</sequence>
<dbReference type="SUPFAM" id="SSF53448">
    <property type="entry name" value="Nucleotide-diphospho-sugar transferases"/>
    <property type="match status" value="1"/>
</dbReference>
<keyword evidence="2" id="KW-1185">Reference proteome</keyword>
<accession>A0A1H2PMJ5</accession>